<dbReference type="GO" id="GO:0005886">
    <property type="term" value="C:plasma membrane"/>
    <property type="evidence" value="ECO:0007669"/>
    <property type="project" value="UniProtKB-SubCell"/>
</dbReference>
<name>A0A1I0HC06_9PSED</name>
<dbReference type="AlphaFoldDB" id="A0A1I0HC06"/>
<keyword evidence="5 8" id="KW-1133">Transmembrane helix</keyword>
<reference evidence="10 11" key="1">
    <citation type="submission" date="2016-10" db="EMBL/GenBank/DDBJ databases">
        <authorList>
            <person name="de Groot N.N."/>
        </authorList>
    </citation>
    <scope>NUCLEOTIDE SEQUENCE [LARGE SCALE GENOMIC DNA]</scope>
    <source>
        <strain evidence="10 11">DSM 11363</strain>
    </source>
</reference>
<evidence type="ECO:0000313" key="10">
    <source>
        <dbReference type="EMBL" id="SET81334.1"/>
    </source>
</evidence>
<evidence type="ECO:0000313" key="11">
    <source>
        <dbReference type="Proteomes" id="UP000182332"/>
    </source>
</evidence>
<evidence type="ECO:0000256" key="7">
    <source>
        <dbReference type="ARBA" id="ARBA00023136"/>
    </source>
</evidence>
<comment type="subcellular location">
    <subcellularLocation>
        <location evidence="1">Cell membrane</location>
    </subcellularLocation>
</comment>
<accession>A0A1I0HC06</accession>
<evidence type="ECO:0000256" key="3">
    <source>
        <dbReference type="ARBA" id="ARBA00022692"/>
    </source>
</evidence>
<evidence type="ECO:0000259" key="9">
    <source>
        <dbReference type="Pfam" id="PF18967"/>
    </source>
</evidence>
<dbReference type="GO" id="GO:0000166">
    <property type="term" value="F:nucleotide binding"/>
    <property type="evidence" value="ECO:0007669"/>
    <property type="project" value="UniProtKB-KW"/>
</dbReference>
<evidence type="ECO:0000256" key="2">
    <source>
        <dbReference type="ARBA" id="ARBA00022475"/>
    </source>
</evidence>
<evidence type="ECO:0000256" key="5">
    <source>
        <dbReference type="ARBA" id="ARBA00022989"/>
    </source>
</evidence>
<dbReference type="EMBL" id="FOHW01000026">
    <property type="protein sequence ID" value="SET81334.1"/>
    <property type="molecule type" value="Genomic_DNA"/>
</dbReference>
<dbReference type="Pfam" id="PF18967">
    <property type="entry name" value="PycTM"/>
    <property type="match status" value="1"/>
</dbReference>
<dbReference type="RefSeq" id="WP_074891584.1">
    <property type="nucleotide sequence ID" value="NZ_FOHW01000026.1"/>
</dbReference>
<keyword evidence="7 8" id="KW-0472">Membrane</keyword>
<proteinExistence type="predicted"/>
<keyword evidence="3 8" id="KW-0812">Transmembrane</keyword>
<feature type="domain" description="Pycsar effector protein" evidence="9">
    <location>
        <begin position="25"/>
        <end position="181"/>
    </location>
</feature>
<keyword evidence="2" id="KW-1003">Cell membrane</keyword>
<feature type="transmembrane region" description="Helical" evidence="8">
    <location>
        <begin position="171"/>
        <end position="195"/>
    </location>
</feature>
<feature type="transmembrane region" description="Helical" evidence="8">
    <location>
        <begin position="71"/>
        <end position="94"/>
    </location>
</feature>
<organism evidence="10 11">
    <name type="scientific">Pseudomonas graminis</name>
    <dbReference type="NCBI Taxonomy" id="158627"/>
    <lineage>
        <taxon>Bacteria</taxon>
        <taxon>Pseudomonadati</taxon>
        <taxon>Pseudomonadota</taxon>
        <taxon>Gammaproteobacteria</taxon>
        <taxon>Pseudomonadales</taxon>
        <taxon>Pseudomonadaceae</taxon>
        <taxon>Pseudomonas</taxon>
    </lineage>
</organism>
<feature type="transmembrane region" description="Helical" evidence="8">
    <location>
        <begin position="39"/>
        <end position="59"/>
    </location>
</feature>
<dbReference type="OrthoDB" id="6402656at2"/>
<evidence type="ECO:0000256" key="4">
    <source>
        <dbReference type="ARBA" id="ARBA00022741"/>
    </source>
</evidence>
<sequence length="198" mass="21958">MKETELAAEKQGTVSDEQKLRLSSMWDSLKRFDTYIGTVNFKSGLLTTLNAAIFGGVVLKADAFIKNGSYYQILLIAILAVIAMLSLLSIYYVIKSIWPNLASASTGTKPSRSPSIFFFGSVSRNFIAAEFVNTVQQKTIDELERDLIVQVHEVAVITDLKFKVIAKAARLTVWNLVFLLGFGFVQILEATGYYLCHG</sequence>
<dbReference type="Proteomes" id="UP000182332">
    <property type="component" value="Unassembled WGS sequence"/>
</dbReference>
<dbReference type="InterPro" id="IPR043760">
    <property type="entry name" value="PycTM_dom"/>
</dbReference>
<keyword evidence="6" id="KW-0051">Antiviral defense</keyword>
<evidence type="ECO:0000256" key="6">
    <source>
        <dbReference type="ARBA" id="ARBA00023118"/>
    </source>
</evidence>
<protein>
    <recommendedName>
        <fullName evidence="9">Pycsar effector protein domain-containing protein</fullName>
    </recommendedName>
</protein>
<dbReference type="GO" id="GO:0051607">
    <property type="term" value="P:defense response to virus"/>
    <property type="evidence" value="ECO:0007669"/>
    <property type="project" value="UniProtKB-KW"/>
</dbReference>
<gene>
    <name evidence="10" type="ORF">SAMN05216197_12667</name>
</gene>
<evidence type="ECO:0000256" key="1">
    <source>
        <dbReference type="ARBA" id="ARBA00004236"/>
    </source>
</evidence>
<keyword evidence="4" id="KW-0547">Nucleotide-binding</keyword>
<evidence type="ECO:0000256" key="8">
    <source>
        <dbReference type="SAM" id="Phobius"/>
    </source>
</evidence>